<proteinExistence type="predicted"/>
<protein>
    <submittedName>
        <fullName evidence="2">Uncharacterized protein</fullName>
    </submittedName>
</protein>
<accession>A0A0Q3KV36</accession>
<organism evidence="2 4">
    <name type="scientific">Bosea thiooxidans</name>
    <dbReference type="NCBI Taxonomy" id="53254"/>
    <lineage>
        <taxon>Bacteria</taxon>
        <taxon>Pseudomonadati</taxon>
        <taxon>Pseudomonadota</taxon>
        <taxon>Alphaproteobacteria</taxon>
        <taxon>Hyphomicrobiales</taxon>
        <taxon>Boseaceae</taxon>
        <taxon>Bosea</taxon>
    </lineage>
</organism>
<feature type="signal peptide" evidence="1">
    <location>
        <begin position="1"/>
        <end position="25"/>
    </location>
</feature>
<feature type="chain" id="PRO_5014520466" evidence="1">
    <location>
        <begin position="26"/>
        <end position="143"/>
    </location>
</feature>
<dbReference type="Proteomes" id="UP000051562">
    <property type="component" value="Unassembled WGS sequence"/>
</dbReference>
<gene>
    <name evidence="2" type="ORF">ARD30_22550</name>
    <name evidence="3" type="ORF">SAMN05660750_04559</name>
</gene>
<dbReference type="AlphaFoldDB" id="A0A0Q3KV36"/>
<dbReference type="EMBL" id="LMAR01000077">
    <property type="protein sequence ID" value="KQK28316.1"/>
    <property type="molecule type" value="Genomic_DNA"/>
</dbReference>
<evidence type="ECO:0000256" key="1">
    <source>
        <dbReference type="SAM" id="SignalP"/>
    </source>
</evidence>
<sequence>MIAMAARSLFLAFAFAGLIAQGAWARAGSFQGAWLEEGQVCANVFVAAGKTLVFRRPANAFAAAFIIRGQRLSTPLATCRVSRTSPHGERRVLDLSCTTSIATNTARAVFGPAEDGGLHRYSAAEGGTATKYRLCTPEALKMP</sequence>
<name>A0A0Q3KV36_9HYPH</name>
<evidence type="ECO:0000313" key="3">
    <source>
        <dbReference type="EMBL" id="SKC13266.1"/>
    </source>
</evidence>
<dbReference type="EMBL" id="FUYX01000017">
    <property type="protein sequence ID" value="SKC13266.1"/>
    <property type="molecule type" value="Genomic_DNA"/>
</dbReference>
<keyword evidence="4" id="KW-1185">Reference proteome</keyword>
<evidence type="ECO:0000313" key="2">
    <source>
        <dbReference type="EMBL" id="KQK28316.1"/>
    </source>
</evidence>
<reference evidence="2 4" key="1">
    <citation type="submission" date="2015-10" db="EMBL/GenBank/DDBJ databases">
        <title>Draft genome of Bosea thiooxidans.</title>
        <authorList>
            <person name="Wang X."/>
        </authorList>
    </citation>
    <scope>NUCLEOTIDE SEQUENCE [LARGE SCALE GENOMIC DNA]</scope>
    <source>
        <strain evidence="2 4">CGMCC 9174</strain>
    </source>
</reference>
<reference evidence="3 5" key="2">
    <citation type="submission" date="2017-02" db="EMBL/GenBank/DDBJ databases">
        <authorList>
            <person name="Peterson S.W."/>
        </authorList>
    </citation>
    <scope>NUCLEOTIDE SEQUENCE [LARGE SCALE GENOMIC DNA]</scope>
    <source>
        <strain evidence="3 5">DSM 9653</strain>
    </source>
</reference>
<evidence type="ECO:0000313" key="5">
    <source>
        <dbReference type="Proteomes" id="UP000190130"/>
    </source>
</evidence>
<evidence type="ECO:0000313" key="4">
    <source>
        <dbReference type="Proteomes" id="UP000051562"/>
    </source>
</evidence>
<keyword evidence="1" id="KW-0732">Signal</keyword>
<dbReference type="Proteomes" id="UP000190130">
    <property type="component" value="Unassembled WGS sequence"/>
</dbReference>